<reference evidence="3 4" key="1">
    <citation type="submission" date="2023-07" db="EMBL/GenBank/DDBJ databases">
        <title>Comparative genomics of wheat-associated soil bacteria to identify genetic determinants of phenazine resistance.</title>
        <authorList>
            <person name="Mouncey N."/>
        </authorList>
    </citation>
    <scope>NUCLEOTIDE SEQUENCE [LARGE SCALE GENOMIC DNA]</scope>
    <source>
        <strain evidence="3 4">W4I11</strain>
    </source>
</reference>
<evidence type="ECO:0000256" key="1">
    <source>
        <dbReference type="ARBA" id="ARBA00022842"/>
    </source>
</evidence>
<sequence length="212" mass="22587">MELPEITIAAVILAAGQATRMRNHSHKLLAKFDGIPLIRRTVAIAMASRSSSVTIVTGYRREDIESCIDGMGAHVVHNPDFSVGIASSIVAGISEERVSSAAGAIVLLADMPKVETEHLDRLITIFRENKGNFIVRAVSGRVPGHPIILPSTFYERLTTLKGDFGARQILDAFEPDVIEVEIGNAAIHDVDTPEAIIAAGGLLDGEASQTGP</sequence>
<keyword evidence="4" id="KW-1185">Reference proteome</keyword>
<comment type="caution">
    <text evidence="3">The sequence shown here is derived from an EMBL/GenBank/DDBJ whole genome shotgun (WGS) entry which is preliminary data.</text>
</comment>
<dbReference type="Proteomes" id="UP001237780">
    <property type="component" value="Unassembled WGS sequence"/>
</dbReference>
<dbReference type="PANTHER" id="PTHR43777">
    <property type="entry name" value="MOLYBDENUM COFACTOR CYTIDYLYLTRANSFERASE"/>
    <property type="match status" value="1"/>
</dbReference>
<feature type="domain" description="MobA-like NTP transferase" evidence="2">
    <location>
        <begin position="10"/>
        <end position="172"/>
    </location>
</feature>
<protein>
    <submittedName>
        <fullName evidence="3">CTP:molybdopterin cytidylyltransferase MocA</fullName>
    </submittedName>
</protein>
<name>A0ABU0S3H3_9HYPH</name>
<keyword evidence="1" id="KW-0460">Magnesium</keyword>
<dbReference type="InterPro" id="IPR025877">
    <property type="entry name" value="MobA-like_NTP_Trfase"/>
</dbReference>
<gene>
    <name evidence="3" type="ORF">QFZ34_000489</name>
</gene>
<evidence type="ECO:0000259" key="2">
    <source>
        <dbReference type="Pfam" id="PF12804"/>
    </source>
</evidence>
<dbReference type="EMBL" id="JAUSZT010000002">
    <property type="protein sequence ID" value="MDQ0995312.1"/>
    <property type="molecule type" value="Genomic_DNA"/>
</dbReference>
<proteinExistence type="predicted"/>
<evidence type="ECO:0000313" key="4">
    <source>
        <dbReference type="Proteomes" id="UP001237780"/>
    </source>
</evidence>
<organism evidence="3 4">
    <name type="scientific">Phyllobacterium ifriqiyense</name>
    <dbReference type="NCBI Taxonomy" id="314238"/>
    <lineage>
        <taxon>Bacteria</taxon>
        <taxon>Pseudomonadati</taxon>
        <taxon>Pseudomonadota</taxon>
        <taxon>Alphaproteobacteria</taxon>
        <taxon>Hyphomicrobiales</taxon>
        <taxon>Phyllobacteriaceae</taxon>
        <taxon>Phyllobacterium</taxon>
    </lineage>
</organism>
<dbReference type="RefSeq" id="WP_307276377.1">
    <property type="nucleotide sequence ID" value="NZ_JAUSZT010000002.1"/>
</dbReference>
<dbReference type="InterPro" id="IPR029044">
    <property type="entry name" value="Nucleotide-diphossugar_trans"/>
</dbReference>
<dbReference type="CDD" id="cd04182">
    <property type="entry name" value="GT_2_like_f"/>
    <property type="match status" value="1"/>
</dbReference>
<dbReference type="SUPFAM" id="SSF53448">
    <property type="entry name" value="Nucleotide-diphospho-sugar transferases"/>
    <property type="match status" value="1"/>
</dbReference>
<keyword evidence="3" id="KW-0548">Nucleotidyltransferase</keyword>
<dbReference type="Gene3D" id="3.90.550.10">
    <property type="entry name" value="Spore Coat Polysaccharide Biosynthesis Protein SpsA, Chain A"/>
    <property type="match status" value="1"/>
</dbReference>
<dbReference type="Pfam" id="PF12804">
    <property type="entry name" value="NTP_transf_3"/>
    <property type="match status" value="1"/>
</dbReference>
<accession>A0ABU0S3H3</accession>
<keyword evidence="3" id="KW-0808">Transferase</keyword>
<dbReference type="PANTHER" id="PTHR43777:SF1">
    <property type="entry name" value="MOLYBDENUM COFACTOR CYTIDYLYLTRANSFERASE"/>
    <property type="match status" value="1"/>
</dbReference>
<dbReference type="GO" id="GO:0016779">
    <property type="term" value="F:nucleotidyltransferase activity"/>
    <property type="evidence" value="ECO:0007669"/>
    <property type="project" value="UniProtKB-KW"/>
</dbReference>
<evidence type="ECO:0000313" key="3">
    <source>
        <dbReference type="EMBL" id="MDQ0995312.1"/>
    </source>
</evidence>